<keyword evidence="2 5" id="KW-0812">Transmembrane</keyword>
<dbReference type="PANTHER" id="PTHR11132">
    <property type="entry name" value="SOLUTE CARRIER FAMILY 35"/>
    <property type="match status" value="1"/>
</dbReference>
<evidence type="ECO:0000313" key="8">
    <source>
        <dbReference type="Proteomes" id="UP000620124"/>
    </source>
</evidence>
<dbReference type="Pfam" id="PF03151">
    <property type="entry name" value="TPT"/>
    <property type="match status" value="1"/>
</dbReference>
<feature type="transmembrane region" description="Helical" evidence="5">
    <location>
        <begin position="108"/>
        <end position="128"/>
    </location>
</feature>
<dbReference type="Proteomes" id="UP000620124">
    <property type="component" value="Unassembled WGS sequence"/>
</dbReference>
<dbReference type="SUPFAM" id="SSF103481">
    <property type="entry name" value="Multidrug resistance efflux transporter EmrE"/>
    <property type="match status" value="1"/>
</dbReference>
<protein>
    <submittedName>
        <fullName evidence="7">GDP-fucose transporter 1</fullName>
    </submittedName>
</protein>
<feature type="transmembrane region" description="Helical" evidence="5">
    <location>
        <begin position="16"/>
        <end position="35"/>
    </location>
</feature>
<dbReference type="AlphaFoldDB" id="A0A8H7D301"/>
<evidence type="ECO:0000256" key="1">
    <source>
        <dbReference type="ARBA" id="ARBA00004141"/>
    </source>
</evidence>
<dbReference type="InterPro" id="IPR037185">
    <property type="entry name" value="EmrE-like"/>
</dbReference>
<dbReference type="InterPro" id="IPR004853">
    <property type="entry name" value="Sugar_P_trans_dom"/>
</dbReference>
<sequence length="355" mass="37144">MPSPSDAPPEKPPSRVLVAAVVLFYIVAALAMVMANKKVLNVTEAPLFFLEIQLIIAVILFGITDVLRLFPDRLTFDLKICKGVLPLVALNVVGLSFSNYTLKYVDASFYQVARGLVLPFTVAASFVILHSRPSVLILVSCAIVTAGFFCGVLLDGTPLSLVGIAFGVASSSITALASVVIKQSLLVVDGSTILLSWYANLLSAIVLAPIVLLAGEGPSVLALLSGTPSGEAAAAAVAAGAPSELKTFLWGSLVTGGIGFLMSIAGLLSIKVTSPITHMISSAVRGVAQSFLGLWYFHDVISSGRAASIAIVLGGSIYYTWVKHKETEAASSYERVAMDELESGKLEGPDSPEES</sequence>
<feature type="transmembrane region" description="Helical" evidence="5">
    <location>
        <begin position="193"/>
        <end position="215"/>
    </location>
</feature>
<keyword evidence="8" id="KW-1185">Reference proteome</keyword>
<name>A0A8H7D301_9AGAR</name>
<dbReference type="GO" id="GO:0016020">
    <property type="term" value="C:membrane"/>
    <property type="evidence" value="ECO:0007669"/>
    <property type="project" value="UniProtKB-SubCell"/>
</dbReference>
<proteinExistence type="predicted"/>
<evidence type="ECO:0000259" key="6">
    <source>
        <dbReference type="Pfam" id="PF03151"/>
    </source>
</evidence>
<keyword evidence="4 5" id="KW-0472">Membrane</keyword>
<organism evidence="7 8">
    <name type="scientific">Mycena venus</name>
    <dbReference type="NCBI Taxonomy" id="2733690"/>
    <lineage>
        <taxon>Eukaryota</taxon>
        <taxon>Fungi</taxon>
        <taxon>Dikarya</taxon>
        <taxon>Basidiomycota</taxon>
        <taxon>Agaricomycotina</taxon>
        <taxon>Agaricomycetes</taxon>
        <taxon>Agaricomycetidae</taxon>
        <taxon>Agaricales</taxon>
        <taxon>Marasmiineae</taxon>
        <taxon>Mycenaceae</taxon>
        <taxon>Mycena</taxon>
    </lineage>
</organism>
<dbReference type="OrthoDB" id="5547497at2759"/>
<gene>
    <name evidence="7" type="ORF">MVEN_00750700</name>
</gene>
<reference evidence="7" key="1">
    <citation type="submission" date="2020-05" db="EMBL/GenBank/DDBJ databases">
        <title>Mycena genomes resolve the evolution of fungal bioluminescence.</title>
        <authorList>
            <person name="Tsai I.J."/>
        </authorList>
    </citation>
    <scope>NUCLEOTIDE SEQUENCE</scope>
    <source>
        <strain evidence="7">CCC161011</strain>
    </source>
</reference>
<evidence type="ECO:0000256" key="5">
    <source>
        <dbReference type="SAM" id="Phobius"/>
    </source>
</evidence>
<feature type="transmembrane region" description="Helical" evidence="5">
    <location>
        <begin position="248"/>
        <end position="270"/>
    </location>
</feature>
<evidence type="ECO:0000256" key="2">
    <source>
        <dbReference type="ARBA" id="ARBA00022692"/>
    </source>
</evidence>
<evidence type="ECO:0000313" key="7">
    <source>
        <dbReference type="EMBL" id="KAF7360219.1"/>
    </source>
</evidence>
<keyword evidence="3 5" id="KW-1133">Transmembrane helix</keyword>
<accession>A0A8H7D301</accession>
<dbReference type="EMBL" id="JACAZI010000005">
    <property type="protein sequence ID" value="KAF7360219.1"/>
    <property type="molecule type" value="Genomic_DNA"/>
</dbReference>
<comment type="subcellular location">
    <subcellularLocation>
        <location evidence="1">Membrane</location>
        <topology evidence="1">Multi-pass membrane protein</topology>
    </subcellularLocation>
</comment>
<feature type="transmembrane region" description="Helical" evidence="5">
    <location>
        <begin position="135"/>
        <end position="154"/>
    </location>
</feature>
<feature type="transmembrane region" description="Helical" evidence="5">
    <location>
        <begin position="160"/>
        <end position="181"/>
    </location>
</feature>
<evidence type="ECO:0000256" key="4">
    <source>
        <dbReference type="ARBA" id="ARBA00023136"/>
    </source>
</evidence>
<comment type="caution">
    <text evidence="7">The sequence shown here is derived from an EMBL/GenBank/DDBJ whole genome shotgun (WGS) entry which is preliminary data.</text>
</comment>
<dbReference type="InterPro" id="IPR050186">
    <property type="entry name" value="TPT_transporter"/>
</dbReference>
<feature type="domain" description="Sugar phosphate transporter" evidence="6">
    <location>
        <begin position="20"/>
        <end position="319"/>
    </location>
</feature>
<feature type="transmembrane region" description="Helical" evidence="5">
    <location>
        <begin position="47"/>
        <end position="71"/>
    </location>
</feature>
<evidence type="ECO:0000256" key="3">
    <source>
        <dbReference type="ARBA" id="ARBA00022989"/>
    </source>
</evidence>